<keyword evidence="1" id="KW-0929">Antimicrobial</keyword>
<evidence type="ECO:0000256" key="2">
    <source>
        <dbReference type="ARBA" id="ARBA00023022"/>
    </source>
</evidence>
<organism evidence="4 5">
    <name type="scientific">Companilactobacillus kimchii</name>
    <dbReference type="NCBI Taxonomy" id="2801452"/>
    <lineage>
        <taxon>Bacteria</taxon>
        <taxon>Bacillati</taxon>
        <taxon>Bacillota</taxon>
        <taxon>Bacilli</taxon>
        <taxon>Lactobacillales</taxon>
        <taxon>Lactobacillaceae</taxon>
        <taxon>Companilactobacillus</taxon>
    </lineage>
</organism>
<dbReference type="EMBL" id="MXAL01000008">
    <property type="protein sequence ID" value="OWF32547.1"/>
    <property type="molecule type" value="Genomic_DNA"/>
</dbReference>
<name>A0A210P7T7_9LACO</name>
<proteinExistence type="predicted"/>
<dbReference type="GO" id="GO:0031640">
    <property type="term" value="P:killing of cells of another organism"/>
    <property type="evidence" value="ECO:0007669"/>
    <property type="project" value="UniProtKB-KW"/>
</dbReference>
<protein>
    <recommendedName>
        <fullName evidence="6">Bacteriocin-type signal sequence</fullName>
    </recommendedName>
</protein>
<dbReference type="NCBIfam" id="TIGR01847">
    <property type="entry name" value="bacteriocin_sig"/>
    <property type="match status" value="1"/>
</dbReference>
<evidence type="ECO:0000313" key="4">
    <source>
        <dbReference type="EMBL" id="OWF32547.1"/>
    </source>
</evidence>
<keyword evidence="3" id="KW-0078">Bacteriocin</keyword>
<accession>A0A210P7T7</accession>
<comment type="caution">
    <text evidence="4">The sequence shown here is derived from an EMBL/GenBank/DDBJ whole genome shotgun (WGS) entry which is preliminary data.</text>
</comment>
<evidence type="ECO:0000256" key="1">
    <source>
        <dbReference type="ARBA" id="ARBA00022529"/>
    </source>
</evidence>
<evidence type="ECO:0008006" key="6">
    <source>
        <dbReference type="Google" id="ProtNLM"/>
    </source>
</evidence>
<reference evidence="4 5" key="1">
    <citation type="submission" date="2017-03" db="EMBL/GenBank/DDBJ databases">
        <title>Genome sequence of Lactobacillus kimchii KACC 12383.</title>
        <authorList>
            <person name="Chun J."/>
        </authorList>
    </citation>
    <scope>NUCLEOTIDE SEQUENCE [LARGE SCALE GENOMIC DNA]</scope>
    <source>
        <strain evidence="4 5">KACC 12383</strain>
    </source>
</reference>
<dbReference type="RefSeq" id="WP_143442731.1">
    <property type="nucleotide sequence ID" value="NZ_LNUB01000047.1"/>
</dbReference>
<dbReference type="InterPro" id="IPR010133">
    <property type="entry name" value="Bacteriocin_signal_seq"/>
</dbReference>
<evidence type="ECO:0000256" key="3">
    <source>
        <dbReference type="ARBA" id="ARBA00023048"/>
    </source>
</evidence>
<dbReference type="AlphaFoldDB" id="A0A210P7T7"/>
<dbReference type="Proteomes" id="UP000196649">
    <property type="component" value="Unassembled WGS sequence"/>
</dbReference>
<sequence>MKKNINENDLKKISGGKSRSLTMGIGENRFFRAIKSWVHNK</sequence>
<gene>
    <name evidence="4" type="ORF">LKACC12383_01770</name>
</gene>
<keyword evidence="2" id="KW-0044">Antibiotic</keyword>
<evidence type="ECO:0000313" key="5">
    <source>
        <dbReference type="Proteomes" id="UP000196649"/>
    </source>
</evidence>
<dbReference type="GO" id="GO:0042742">
    <property type="term" value="P:defense response to bacterium"/>
    <property type="evidence" value="ECO:0007669"/>
    <property type="project" value="UniProtKB-KW"/>
</dbReference>